<dbReference type="InterPro" id="IPR011006">
    <property type="entry name" value="CheY-like_superfamily"/>
</dbReference>
<dbReference type="PROSITE" id="PS50045">
    <property type="entry name" value="SIGMA54_INTERACT_4"/>
    <property type="match status" value="1"/>
</dbReference>
<dbReference type="PANTHER" id="PTHR32071">
    <property type="entry name" value="TRANSCRIPTIONAL REGULATORY PROTEIN"/>
    <property type="match status" value="1"/>
</dbReference>
<dbReference type="CDD" id="cd17534">
    <property type="entry name" value="REC_DC-like"/>
    <property type="match status" value="1"/>
</dbReference>
<keyword evidence="4" id="KW-0238">DNA-binding</keyword>
<organism evidence="9 10">
    <name type="scientific">Chryseolinea soli</name>
    <dbReference type="NCBI Taxonomy" id="2321403"/>
    <lineage>
        <taxon>Bacteria</taxon>
        <taxon>Pseudomonadati</taxon>
        <taxon>Bacteroidota</taxon>
        <taxon>Cytophagia</taxon>
        <taxon>Cytophagales</taxon>
        <taxon>Fulvivirgaceae</taxon>
        <taxon>Chryseolinea</taxon>
    </lineage>
</organism>
<dbReference type="InterPro" id="IPR001789">
    <property type="entry name" value="Sig_transdc_resp-reg_receiver"/>
</dbReference>
<dbReference type="SUPFAM" id="SSF52540">
    <property type="entry name" value="P-loop containing nucleoside triphosphate hydrolases"/>
    <property type="match status" value="1"/>
</dbReference>
<dbReference type="FunFam" id="3.40.50.300:FF:000006">
    <property type="entry name" value="DNA-binding transcriptional regulator NtrC"/>
    <property type="match status" value="1"/>
</dbReference>
<evidence type="ECO:0000256" key="4">
    <source>
        <dbReference type="ARBA" id="ARBA00023125"/>
    </source>
</evidence>
<evidence type="ECO:0000256" key="2">
    <source>
        <dbReference type="ARBA" id="ARBA00022840"/>
    </source>
</evidence>
<evidence type="ECO:0000259" key="8">
    <source>
        <dbReference type="PROSITE" id="PS50110"/>
    </source>
</evidence>
<dbReference type="PROSITE" id="PS00688">
    <property type="entry name" value="SIGMA54_INTERACT_3"/>
    <property type="match status" value="1"/>
</dbReference>
<dbReference type="SMART" id="SM00448">
    <property type="entry name" value="REC"/>
    <property type="match status" value="1"/>
</dbReference>
<dbReference type="GO" id="GO:0005524">
    <property type="term" value="F:ATP binding"/>
    <property type="evidence" value="ECO:0007669"/>
    <property type="project" value="UniProtKB-KW"/>
</dbReference>
<dbReference type="GO" id="GO:0003677">
    <property type="term" value="F:DNA binding"/>
    <property type="evidence" value="ECO:0007669"/>
    <property type="project" value="UniProtKB-KW"/>
</dbReference>
<dbReference type="Pfam" id="PF00158">
    <property type="entry name" value="Sigma54_activat"/>
    <property type="match status" value="1"/>
</dbReference>
<dbReference type="PANTHER" id="PTHR32071:SF117">
    <property type="entry name" value="PTS-DEPENDENT DIHYDROXYACETONE KINASE OPERON REGULATORY PROTEIN-RELATED"/>
    <property type="match status" value="1"/>
</dbReference>
<gene>
    <name evidence="9" type="ORF">D4L85_31760</name>
</gene>
<evidence type="ECO:0000256" key="1">
    <source>
        <dbReference type="ARBA" id="ARBA00022741"/>
    </source>
</evidence>
<dbReference type="RefSeq" id="WP_119758131.1">
    <property type="nucleotide sequence ID" value="NZ_CP032382.1"/>
</dbReference>
<dbReference type="Pfam" id="PF00072">
    <property type="entry name" value="Response_reg"/>
    <property type="match status" value="1"/>
</dbReference>
<feature type="modified residue" description="4-aspartylphosphate" evidence="6">
    <location>
        <position position="54"/>
    </location>
</feature>
<dbReference type="InterPro" id="IPR009057">
    <property type="entry name" value="Homeodomain-like_sf"/>
</dbReference>
<keyword evidence="2" id="KW-0067">ATP-binding</keyword>
<dbReference type="PROSITE" id="PS00675">
    <property type="entry name" value="SIGMA54_INTERACT_1"/>
    <property type="match status" value="1"/>
</dbReference>
<keyword evidence="6" id="KW-0597">Phosphoprotein</keyword>
<protein>
    <submittedName>
        <fullName evidence="9">Response regulator</fullName>
    </submittedName>
</protein>
<feature type="domain" description="Sigma-54 factor interaction" evidence="7">
    <location>
        <begin position="332"/>
        <end position="560"/>
    </location>
</feature>
<keyword evidence="10" id="KW-1185">Reference proteome</keyword>
<dbReference type="InterPro" id="IPR025944">
    <property type="entry name" value="Sigma_54_int_dom_CS"/>
</dbReference>
<keyword evidence="3" id="KW-0805">Transcription regulation</keyword>
<dbReference type="SUPFAM" id="SSF52172">
    <property type="entry name" value="CheY-like"/>
    <property type="match status" value="1"/>
</dbReference>
<dbReference type="Gene3D" id="3.40.50.2300">
    <property type="match status" value="1"/>
</dbReference>
<evidence type="ECO:0000256" key="5">
    <source>
        <dbReference type="ARBA" id="ARBA00023163"/>
    </source>
</evidence>
<dbReference type="InterPro" id="IPR025943">
    <property type="entry name" value="Sigma_54_int_dom_ATP-bd_2"/>
</dbReference>
<dbReference type="Gene3D" id="1.10.10.60">
    <property type="entry name" value="Homeodomain-like"/>
    <property type="match status" value="1"/>
</dbReference>
<sequence>MSLKVLIVEDQFLEADSLSIILKKEGYEIYGIAKSVEEAIELMEKNKPDVVLVDVFLKGNLSGIDLARTLDKKNIPFIYLTANSNSITMEEALATKPFGFLIKPFREREILMALNIAIYRHRKGVEFTSSQQHWLSQLLQDIKEMNGAKSEKVQSLVKALTSFLPFDFVVVDTDINKPESAVYRYQRIGFDEYLLFDSSRDLDSNGQQWPSLMETRKKNREKRTPFYLNGVRYREHCKTNAAEGKIMEIKGFESMLWAPLLKHWDVDMSLAFYCYNTDAYSSEHIELIESVQELLAAVIDSVRKSEDDRHSPQKPLRTKHPGQLLKPELEGIIGRSPKMLEALDKVSQVAPFDNTVLVMGETGVGKEGLVKALHQLSNRRGKPFVKVNCAAMPVSLVESELFGHEKGAFTGSVETRLGKFELANGGTLFLDEIGELPLEVQSKLLRAIQEKEIERVGGRTTIKTDVRIIAATNRDLLQEIADGNFRLDLYYRLNVFPITLVPLRERKQDIPALASHFLKIMGKASGKDITLSASALKQLHNYSWPGNIRELQHLIERHVLLAKSSVIDSFEMPEQLPGASFSQSSDPKIKTFDEMDKEHIISALRRCNGKISGQGGAGHLLQLRPTTLRSKMKRLGITWPIK</sequence>
<dbReference type="Proteomes" id="UP000266183">
    <property type="component" value="Chromosome"/>
</dbReference>
<dbReference type="SUPFAM" id="SSF46689">
    <property type="entry name" value="Homeodomain-like"/>
    <property type="match status" value="1"/>
</dbReference>
<evidence type="ECO:0000256" key="3">
    <source>
        <dbReference type="ARBA" id="ARBA00023015"/>
    </source>
</evidence>
<evidence type="ECO:0000259" key="7">
    <source>
        <dbReference type="PROSITE" id="PS50045"/>
    </source>
</evidence>
<dbReference type="EMBL" id="CP032382">
    <property type="protein sequence ID" value="AYB34878.1"/>
    <property type="molecule type" value="Genomic_DNA"/>
</dbReference>
<name>A0A385T1A3_9BACT</name>
<dbReference type="GO" id="GO:0006355">
    <property type="term" value="P:regulation of DNA-templated transcription"/>
    <property type="evidence" value="ECO:0007669"/>
    <property type="project" value="InterPro"/>
</dbReference>
<keyword evidence="1" id="KW-0547">Nucleotide-binding</keyword>
<dbReference type="AlphaFoldDB" id="A0A385T1A3"/>
<evidence type="ECO:0000313" key="9">
    <source>
        <dbReference type="EMBL" id="AYB34878.1"/>
    </source>
</evidence>
<dbReference type="PROSITE" id="PS50110">
    <property type="entry name" value="RESPONSE_REGULATORY"/>
    <property type="match status" value="1"/>
</dbReference>
<dbReference type="InterPro" id="IPR002078">
    <property type="entry name" value="Sigma_54_int"/>
</dbReference>
<dbReference type="PROSITE" id="PS00676">
    <property type="entry name" value="SIGMA54_INTERACT_2"/>
    <property type="match status" value="1"/>
</dbReference>
<dbReference type="GO" id="GO:0000160">
    <property type="term" value="P:phosphorelay signal transduction system"/>
    <property type="evidence" value="ECO:0007669"/>
    <property type="project" value="InterPro"/>
</dbReference>
<reference evidence="10" key="1">
    <citation type="submission" date="2018-09" db="EMBL/GenBank/DDBJ databases">
        <title>Chryseolinea sp. KIS68-18 isolated from soil.</title>
        <authorList>
            <person name="Weon H.-Y."/>
            <person name="Kwon S.-W."/>
            <person name="Lee S.A."/>
        </authorList>
    </citation>
    <scope>NUCLEOTIDE SEQUENCE [LARGE SCALE GENOMIC DNA]</scope>
    <source>
        <strain evidence="10">KIS68-18</strain>
    </source>
</reference>
<dbReference type="Gene3D" id="3.40.50.300">
    <property type="entry name" value="P-loop containing nucleotide triphosphate hydrolases"/>
    <property type="match status" value="1"/>
</dbReference>
<dbReference type="InterPro" id="IPR027417">
    <property type="entry name" value="P-loop_NTPase"/>
</dbReference>
<evidence type="ECO:0000313" key="10">
    <source>
        <dbReference type="Proteomes" id="UP000266183"/>
    </source>
</evidence>
<dbReference type="KEGG" id="chk:D4L85_31760"/>
<feature type="domain" description="Response regulatory" evidence="8">
    <location>
        <begin position="4"/>
        <end position="118"/>
    </location>
</feature>
<dbReference type="SMART" id="SM00382">
    <property type="entry name" value="AAA"/>
    <property type="match status" value="1"/>
</dbReference>
<dbReference type="CDD" id="cd00009">
    <property type="entry name" value="AAA"/>
    <property type="match status" value="1"/>
</dbReference>
<dbReference type="Pfam" id="PF25601">
    <property type="entry name" value="AAA_lid_14"/>
    <property type="match status" value="1"/>
</dbReference>
<dbReference type="InterPro" id="IPR025662">
    <property type="entry name" value="Sigma_54_int_dom_ATP-bd_1"/>
</dbReference>
<keyword evidence="5" id="KW-0804">Transcription</keyword>
<evidence type="ECO:0000256" key="6">
    <source>
        <dbReference type="PROSITE-ProRule" id="PRU00169"/>
    </source>
</evidence>
<accession>A0A385T1A3</accession>
<dbReference type="InterPro" id="IPR003593">
    <property type="entry name" value="AAA+_ATPase"/>
</dbReference>
<dbReference type="Gene3D" id="1.10.8.60">
    <property type="match status" value="1"/>
</dbReference>
<dbReference type="OrthoDB" id="9782110at2"/>
<proteinExistence type="predicted"/>
<dbReference type="InterPro" id="IPR058031">
    <property type="entry name" value="AAA_lid_NorR"/>
</dbReference>